<keyword evidence="3 10" id="KW-0716">Sensory transduction</keyword>
<proteinExistence type="evidence at transcript level"/>
<evidence type="ECO:0000256" key="8">
    <source>
        <dbReference type="ARBA" id="ARBA00023170"/>
    </source>
</evidence>
<comment type="subcellular location">
    <subcellularLocation>
        <location evidence="1 10">Cell membrane</location>
        <topology evidence="1 10">Multi-pass membrane protein</topology>
    </subcellularLocation>
</comment>
<keyword evidence="5 10" id="KW-0552">Olfaction</keyword>
<keyword evidence="8 10" id="KW-0675">Receptor</keyword>
<protein>
    <recommendedName>
        <fullName evidence="10">Odorant receptor</fullName>
    </recommendedName>
</protein>
<evidence type="ECO:0000256" key="6">
    <source>
        <dbReference type="ARBA" id="ARBA00022989"/>
    </source>
</evidence>
<comment type="caution">
    <text evidence="10">Lacks conserved residue(s) required for the propagation of feature annotation.</text>
</comment>
<feature type="transmembrane region" description="Helical" evidence="10">
    <location>
        <begin position="51"/>
        <end position="72"/>
    </location>
</feature>
<keyword evidence="4 10" id="KW-0812">Transmembrane</keyword>
<dbReference type="Pfam" id="PF02949">
    <property type="entry name" value="7tm_6"/>
    <property type="match status" value="1"/>
</dbReference>
<evidence type="ECO:0000256" key="3">
    <source>
        <dbReference type="ARBA" id="ARBA00022606"/>
    </source>
</evidence>
<dbReference type="GO" id="GO:0005549">
    <property type="term" value="F:odorant binding"/>
    <property type="evidence" value="ECO:0007669"/>
    <property type="project" value="InterPro"/>
</dbReference>
<evidence type="ECO:0000313" key="11">
    <source>
        <dbReference type="EMBL" id="QBB72951.1"/>
    </source>
</evidence>
<organism evidence="11">
    <name type="scientific">Protaetia brevitarsis</name>
    <name type="common">White-spotted flower chafer beetle</name>
    <name type="synonym">Liocola brevitarsis</name>
    <dbReference type="NCBI Taxonomy" id="348688"/>
    <lineage>
        <taxon>Eukaryota</taxon>
        <taxon>Metazoa</taxon>
        <taxon>Ecdysozoa</taxon>
        <taxon>Arthropoda</taxon>
        <taxon>Hexapoda</taxon>
        <taxon>Insecta</taxon>
        <taxon>Pterygota</taxon>
        <taxon>Neoptera</taxon>
        <taxon>Endopterygota</taxon>
        <taxon>Coleoptera</taxon>
        <taxon>Polyphaga</taxon>
        <taxon>Scarabaeiformia</taxon>
        <taxon>Scarabaeidae</taxon>
        <taxon>Cetoniinae</taxon>
        <taxon>Protaetia</taxon>
        <taxon>Liocola</taxon>
    </lineage>
</organism>
<keyword evidence="9 10" id="KW-0807">Transducer</keyword>
<sequence length="409" mass="47691">MSGKKTTLRKLSLEFTKDVYKDGVKKCILPGKILLQSVCCWPDDESLFMKVVGWFLFWNLFVIEIFHAAYVFKNFKDIGDAVGAGATVTTTMEGLVRLHIMLTKRDVINTTLVKIWKQFWSLDVIEPIKRKQIQRKAQLSVMLTSIFLASSIISNSQITGVPYVRNRGMVLRSVFPFDWQKSYYYEVVYVWQYYSDWFVLFMINAFDFFFVAMVTICAVQFVIMQEVFKSILGKDSRRQRVIMFGEKGQKMTDRQMLFEALEQHKLLIGICNELEESFNRAILIQFFVSTSAICAASLVLKVDYSQFFKMLMYAAAHLSQLFYYCFAGAELSYESGHLADAIYECNWHLSYDREFREAILMMIQRSQRVQCLTAVGITELNFESFLKIMRLSFSFYTLLNNLLMKHMDG</sequence>
<name>A0A411HR77_PROBE</name>
<evidence type="ECO:0000256" key="4">
    <source>
        <dbReference type="ARBA" id="ARBA00022692"/>
    </source>
</evidence>
<dbReference type="GO" id="GO:0007165">
    <property type="term" value="P:signal transduction"/>
    <property type="evidence" value="ECO:0007669"/>
    <property type="project" value="UniProtKB-KW"/>
</dbReference>
<dbReference type="InterPro" id="IPR004117">
    <property type="entry name" value="7tm6_olfct_rcpt"/>
</dbReference>
<feature type="transmembrane region" description="Helical" evidence="10">
    <location>
        <begin position="197"/>
        <end position="224"/>
    </location>
</feature>
<keyword evidence="7 10" id="KW-0472">Membrane</keyword>
<keyword evidence="6 10" id="KW-1133">Transmembrane helix</keyword>
<dbReference type="GO" id="GO:0005886">
    <property type="term" value="C:plasma membrane"/>
    <property type="evidence" value="ECO:0007669"/>
    <property type="project" value="UniProtKB-SubCell"/>
</dbReference>
<feature type="transmembrane region" description="Helical" evidence="10">
    <location>
        <begin position="139"/>
        <end position="158"/>
    </location>
</feature>
<reference evidence="11" key="1">
    <citation type="submission" date="2018-05" db="EMBL/GenBank/DDBJ databases">
        <title>Identification and expression analysis of candidate chemosensory receptors in the white-spotted flower chafer, Protaetia brevitarsis.</title>
        <authorList>
            <person name="Zhang T."/>
        </authorList>
    </citation>
    <scope>NUCLEOTIDE SEQUENCE</scope>
</reference>
<comment type="similarity">
    <text evidence="10">Belongs to the insect chemoreceptor superfamily. Heteromeric odorant receptor channel (TC 1.A.69) family.</text>
</comment>
<dbReference type="GO" id="GO:0004984">
    <property type="term" value="F:olfactory receptor activity"/>
    <property type="evidence" value="ECO:0007669"/>
    <property type="project" value="InterPro"/>
</dbReference>
<evidence type="ECO:0000256" key="10">
    <source>
        <dbReference type="RuleBase" id="RU351113"/>
    </source>
</evidence>
<evidence type="ECO:0000256" key="9">
    <source>
        <dbReference type="ARBA" id="ARBA00023224"/>
    </source>
</evidence>
<dbReference type="EMBL" id="MH324852">
    <property type="protein sequence ID" value="QBB72951.1"/>
    <property type="molecule type" value="mRNA"/>
</dbReference>
<accession>A0A411HR77</accession>
<dbReference type="AlphaFoldDB" id="A0A411HR77"/>
<evidence type="ECO:0000256" key="1">
    <source>
        <dbReference type="ARBA" id="ARBA00004651"/>
    </source>
</evidence>
<dbReference type="PANTHER" id="PTHR21137:SF35">
    <property type="entry name" value="ODORANT RECEPTOR 19A-RELATED"/>
    <property type="match status" value="1"/>
</dbReference>
<keyword evidence="2" id="KW-1003">Cell membrane</keyword>
<dbReference type="PANTHER" id="PTHR21137">
    <property type="entry name" value="ODORANT RECEPTOR"/>
    <property type="match status" value="1"/>
</dbReference>
<gene>
    <name evidence="11" type="primary">OR19</name>
</gene>
<evidence type="ECO:0000256" key="7">
    <source>
        <dbReference type="ARBA" id="ARBA00023136"/>
    </source>
</evidence>
<evidence type="ECO:0000256" key="2">
    <source>
        <dbReference type="ARBA" id="ARBA00022475"/>
    </source>
</evidence>
<evidence type="ECO:0000256" key="5">
    <source>
        <dbReference type="ARBA" id="ARBA00022725"/>
    </source>
</evidence>